<reference evidence="2 3" key="1">
    <citation type="journal article" date="2014" name="Nat. Genet.">
        <title>Genome sequence of the hot pepper provides insights into the evolution of pungency in Capsicum species.</title>
        <authorList>
            <person name="Kim S."/>
            <person name="Park M."/>
            <person name="Yeom S.I."/>
            <person name="Kim Y.M."/>
            <person name="Lee J.M."/>
            <person name="Lee H.A."/>
            <person name="Seo E."/>
            <person name="Choi J."/>
            <person name="Cheong K."/>
            <person name="Kim K.T."/>
            <person name="Jung K."/>
            <person name="Lee G.W."/>
            <person name="Oh S.K."/>
            <person name="Bae C."/>
            <person name="Kim S.B."/>
            <person name="Lee H.Y."/>
            <person name="Kim S.Y."/>
            <person name="Kim M.S."/>
            <person name="Kang B.C."/>
            <person name="Jo Y.D."/>
            <person name="Yang H.B."/>
            <person name="Jeong H.J."/>
            <person name="Kang W.H."/>
            <person name="Kwon J.K."/>
            <person name="Shin C."/>
            <person name="Lim J.Y."/>
            <person name="Park J.H."/>
            <person name="Huh J.H."/>
            <person name="Kim J.S."/>
            <person name="Kim B.D."/>
            <person name="Cohen O."/>
            <person name="Paran I."/>
            <person name="Suh M.C."/>
            <person name="Lee S.B."/>
            <person name="Kim Y.K."/>
            <person name="Shin Y."/>
            <person name="Noh S.J."/>
            <person name="Park J."/>
            <person name="Seo Y.S."/>
            <person name="Kwon S.Y."/>
            <person name="Kim H.A."/>
            <person name="Park J.M."/>
            <person name="Kim H.J."/>
            <person name="Choi S.B."/>
            <person name="Bosland P.W."/>
            <person name="Reeves G."/>
            <person name="Jo S.H."/>
            <person name="Lee B.W."/>
            <person name="Cho H.T."/>
            <person name="Choi H.S."/>
            <person name="Lee M.S."/>
            <person name="Yu Y."/>
            <person name="Do Choi Y."/>
            <person name="Park B.S."/>
            <person name="van Deynze A."/>
            <person name="Ashrafi H."/>
            <person name="Hill T."/>
            <person name="Kim W.T."/>
            <person name="Pai H.S."/>
            <person name="Ahn H.K."/>
            <person name="Yeam I."/>
            <person name="Giovannoni J.J."/>
            <person name="Rose J.K."/>
            <person name="Sorensen I."/>
            <person name="Lee S.J."/>
            <person name="Kim R.W."/>
            <person name="Choi I.Y."/>
            <person name="Choi B.S."/>
            <person name="Lim J.S."/>
            <person name="Lee Y.H."/>
            <person name="Choi D."/>
        </authorList>
    </citation>
    <scope>NUCLEOTIDE SEQUENCE [LARGE SCALE GENOMIC DNA]</scope>
    <source>
        <strain evidence="3">cv. CM334</strain>
    </source>
</reference>
<name>A0A2G2YY04_CAPAN</name>
<protein>
    <recommendedName>
        <fullName evidence="1">Cupin type-1 domain-containing protein</fullName>
    </recommendedName>
</protein>
<organism evidence="2 3">
    <name type="scientific">Capsicum annuum</name>
    <name type="common">Capsicum pepper</name>
    <dbReference type="NCBI Taxonomy" id="4072"/>
    <lineage>
        <taxon>Eukaryota</taxon>
        <taxon>Viridiplantae</taxon>
        <taxon>Streptophyta</taxon>
        <taxon>Embryophyta</taxon>
        <taxon>Tracheophyta</taxon>
        <taxon>Spermatophyta</taxon>
        <taxon>Magnoliopsida</taxon>
        <taxon>eudicotyledons</taxon>
        <taxon>Gunneridae</taxon>
        <taxon>Pentapetalae</taxon>
        <taxon>asterids</taxon>
        <taxon>lamiids</taxon>
        <taxon>Solanales</taxon>
        <taxon>Solanaceae</taxon>
        <taxon>Solanoideae</taxon>
        <taxon>Capsiceae</taxon>
        <taxon>Capsicum</taxon>
    </lineage>
</organism>
<dbReference type="Gene3D" id="2.60.120.10">
    <property type="entry name" value="Jelly Rolls"/>
    <property type="match status" value="1"/>
</dbReference>
<evidence type="ECO:0000313" key="3">
    <source>
        <dbReference type="Proteomes" id="UP000222542"/>
    </source>
</evidence>
<dbReference type="InterPro" id="IPR014710">
    <property type="entry name" value="RmlC-like_jellyroll"/>
</dbReference>
<dbReference type="Gramene" id="PHT74511">
    <property type="protein sequence ID" value="PHT74511"/>
    <property type="gene ID" value="T459_21788"/>
</dbReference>
<feature type="domain" description="Cupin type-1" evidence="1">
    <location>
        <begin position="57"/>
        <end position="113"/>
    </location>
</feature>
<keyword evidence="3" id="KW-1185">Reference proteome</keyword>
<dbReference type="PANTHER" id="PTHR31238">
    <property type="entry name" value="GERMIN-LIKE PROTEIN SUBFAMILY 3 MEMBER 3"/>
    <property type="match status" value="1"/>
</dbReference>
<comment type="caution">
    <text evidence="2">The sequence shown here is derived from an EMBL/GenBank/DDBJ whole genome shotgun (WGS) entry which is preliminary data.</text>
</comment>
<accession>A0A2G2YY04</accession>
<gene>
    <name evidence="2" type="ORF">T459_21788</name>
</gene>
<evidence type="ECO:0000259" key="1">
    <source>
        <dbReference type="Pfam" id="PF00190"/>
    </source>
</evidence>
<dbReference type="Proteomes" id="UP000222542">
    <property type="component" value="Unassembled WGS sequence"/>
</dbReference>
<dbReference type="STRING" id="4072.A0A2G2YY04"/>
<dbReference type="InterPro" id="IPR006045">
    <property type="entry name" value="Cupin_1"/>
</dbReference>
<proteinExistence type="predicted"/>
<dbReference type="InterPro" id="IPR011051">
    <property type="entry name" value="RmlC_Cupin_sf"/>
</dbReference>
<dbReference type="EMBL" id="AYRZ02000008">
    <property type="protein sequence ID" value="PHT74511.1"/>
    <property type="molecule type" value="Genomic_DNA"/>
</dbReference>
<dbReference type="SUPFAM" id="SSF51182">
    <property type="entry name" value="RmlC-like cupins"/>
    <property type="match status" value="1"/>
</dbReference>
<evidence type="ECO:0000313" key="2">
    <source>
        <dbReference type="EMBL" id="PHT74511.1"/>
    </source>
</evidence>
<dbReference type="Pfam" id="PF00190">
    <property type="entry name" value="Cupin_1"/>
    <property type="match status" value="1"/>
</dbReference>
<sequence length="121" mass="12750">MEARLVGEQKQLKDSIAALVSHMQSGQTILPALPAAISNIITTSSNSDEVGPTSVMNGLVHYQRSMGYGNVISIATLSSQNPDVISIANAVFGSEPPIATYILAKAFQVDESVASLIQSKF</sequence>
<dbReference type="AlphaFoldDB" id="A0A2G2YY04"/>
<reference evidence="2 3" key="2">
    <citation type="journal article" date="2017" name="Genome Biol.">
        <title>New reference genome sequences of hot pepper reveal the massive evolution of plant disease-resistance genes by retroduplication.</title>
        <authorList>
            <person name="Kim S."/>
            <person name="Park J."/>
            <person name="Yeom S.I."/>
            <person name="Kim Y.M."/>
            <person name="Seo E."/>
            <person name="Kim K.T."/>
            <person name="Kim M.S."/>
            <person name="Lee J.M."/>
            <person name="Cheong K."/>
            <person name="Shin H.S."/>
            <person name="Kim S.B."/>
            <person name="Han K."/>
            <person name="Lee J."/>
            <person name="Park M."/>
            <person name="Lee H.A."/>
            <person name="Lee H.Y."/>
            <person name="Lee Y."/>
            <person name="Oh S."/>
            <person name="Lee J.H."/>
            <person name="Choi E."/>
            <person name="Choi E."/>
            <person name="Lee S.E."/>
            <person name="Jeon J."/>
            <person name="Kim H."/>
            <person name="Choi G."/>
            <person name="Song H."/>
            <person name="Lee J."/>
            <person name="Lee S.C."/>
            <person name="Kwon J.K."/>
            <person name="Lee H.Y."/>
            <person name="Koo N."/>
            <person name="Hong Y."/>
            <person name="Kim R.W."/>
            <person name="Kang W.H."/>
            <person name="Huh J.H."/>
            <person name="Kang B.C."/>
            <person name="Yang T.J."/>
            <person name="Lee Y.H."/>
            <person name="Bennetzen J.L."/>
            <person name="Choi D."/>
        </authorList>
    </citation>
    <scope>NUCLEOTIDE SEQUENCE [LARGE SCALE GENOMIC DNA]</scope>
    <source>
        <strain evidence="3">cv. CM334</strain>
    </source>
</reference>